<proteinExistence type="inferred from homology"/>
<dbReference type="InterPro" id="IPR032867">
    <property type="entry name" value="DYW_dom"/>
</dbReference>
<dbReference type="Pfam" id="PF14432">
    <property type="entry name" value="DYW_deaminase"/>
    <property type="match status" value="1"/>
</dbReference>
<dbReference type="Gene3D" id="1.25.40.10">
    <property type="entry name" value="Tetratricopeptide repeat domain"/>
    <property type="match status" value="1"/>
</dbReference>
<dbReference type="EMBL" id="JBGMDY010000001">
    <property type="protein sequence ID" value="KAL2349404.1"/>
    <property type="molecule type" value="Genomic_DNA"/>
</dbReference>
<evidence type="ECO:0000256" key="2">
    <source>
        <dbReference type="ARBA" id="ARBA00022737"/>
    </source>
</evidence>
<comment type="caution">
    <text evidence="4">The sequence shown here is derived from an EMBL/GenBank/DDBJ whole genome shotgun (WGS) entry which is preliminary data.</text>
</comment>
<dbReference type="PANTHER" id="PTHR47926">
    <property type="entry name" value="PENTATRICOPEPTIDE REPEAT-CONTAINING PROTEIN"/>
    <property type="match status" value="1"/>
</dbReference>
<dbReference type="InterPro" id="IPR011990">
    <property type="entry name" value="TPR-like_helical_dom_sf"/>
</dbReference>
<evidence type="ECO:0000313" key="5">
    <source>
        <dbReference type="Proteomes" id="UP001603857"/>
    </source>
</evidence>
<dbReference type="Pfam" id="PF01535">
    <property type="entry name" value="PPR"/>
    <property type="match status" value="2"/>
</dbReference>
<name>A0ABD1NMR2_9FABA</name>
<dbReference type="PANTHER" id="PTHR47926:SF382">
    <property type="entry name" value="PENTACOTRIPEPTIDE-REPEAT REGION OF PRORP DOMAIN-CONTAINING PROTEIN"/>
    <property type="match status" value="1"/>
</dbReference>
<reference evidence="4 5" key="1">
    <citation type="submission" date="2024-08" db="EMBL/GenBank/DDBJ databases">
        <title>Insights into the chromosomal genome structure of Flemingia macrophylla.</title>
        <authorList>
            <person name="Ding Y."/>
            <person name="Zhao Y."/>
            <person name="Bi W."/>
            <person name="Wu M."/>
            <person name="Zhao G."/>
            <person name="Gong Y."/>
            <person name="Li W."/>
            <person name="Zhang P."/>
        </authorList>
    </citation>
    <scope>NUCLEOTIDE SEQUENCE [LARGE SCALE GENOMIC DNA]</scope>
    <source>
        <strain evidence="4">DYQJB</strain>
        <tissue evidence="4">Leaf</tissue>
    </source>
</reference>
<evidence type="ECO:0000313" key="4">
    <source>
        <dbReference type="EMBL" id="KAL2349404.1"/>
    </source>
</evidence>
<gene>
    <name evidence="4" type="ORF">Fmac_003404</name>
</gene>
<dbReference type="InterPro" id="IPR002885">
    <property type="entry name" value="PPR_rpt"/>
</dbReference>
<keyword evidence="5" id="KW-1185">Reference proteome</keyword>
<keyword evidence="2" id="KW-0677">Repeat</keyword>
<accession>A0ABD1NMR2</accession>
<organism evidence="4 5">
    <name type="scientific">Flemingia macrophylla</name>
    <dbReference type="NCBI Taxonomy" id="520843"/>
    <lineage>
        <taxon>Eukaryota</taxon>
        <taxon>Viridiplantae</taxon>
        <taxon>Streptophyta</taxon>
        <taxon>Embryophyta</taxon>
        <taxon>Tracheophyta</taxon>
        <taxon>Spermatophyta</taxon>
        <taxon>Magnoliopsida</taxon>
        <taxon>eudicotyledons</taxon>
        <taxon>Gunneridae</taxon>
        <taxon>Pentapetalae</taxon>
        <taxon>rosids</taxon>
        <taxon>fabids</taxon>
        <taxon>Fabales</taxon>
        <taxon>Fabaceae</taxon>
        <taxon>Papilionoideae</taxon>
        <taxon>50 kb inversion clade</taxon>
        <taxon>NPAAA clade</taxon>
        <taxon>indigoferoid/millettioid clade</taxon>
        <taxon>Phaseoleae</taxon>
        <taxon>Flemingia</taxon>
    </lineage>
</organism>
<dbReference type="NCBIfam" id="TIGR00756">
    <property type="entry name" value="PPR"/>
    <property type="match status" value="1"/>
</dbReference>
<evidence type="ECO:0000259" key="3">
    <source>
        <dbReference type="Pfam" id="PF14432"/>
    </source>
</evidence>
<dbReference type="InterPro" id="IPR046960">
    <property type="entry name" value="PPR_At4g14850-like_plant"/>
</dbReference>
<dbReference type="AlphaFoldDB" id="A0ABD1NMR2"/>
<protein>
    <recommendedName>
        <fullName evidence="3">DYW domain-containing protein</fullName>
    </recommendedName>
</protein>
<sequence>MNACPDSATFIALVSACSYVGLVDEGVKLFNSMSDVHVIVPQLDHYSCMVDLYGRAGKLLEAENLIRKMPMKPDSVIWSSVLGSFRKHSETRLAKLAADNFEELEPNKSLGYVQMSNIYSSGLSWIEIGKKIHEFGSGGQLIHTFSLYGTEVEHKEDQLLHHSEKMALVFAMMNEGSLLCGGNLIKIMKNIGICVVCHNFMKLAAYLFQ</sequence>
<dbReference type="Proteomes" id="UP001603857">
    <property type="component" value="Unassembled WGS sequence"/>
</dbReference>
<feature type="domain" description="DYW" evidence="3">
    <location>
        <begin position="145"/>
        <end position="206"/>
    </location>
</feature>
<evidence type="ECO:0000256" key="1">
    <source>
        <dbReference type="ARBA" id="ARBA00006643"/>
    </source>
</evidence>
<comment type="similarity">
    <text evidence="1">Belongs to the PPR family. PCMP-H subfamily.</text>
</comment>